<evidence type="ECO:0000256" key="10">
    <source>
        <dbReference type="ARBA" id="ARBA00023306"/>
    </source>
</evidence>
<sequence>LFSFPNRLVFGMLYPAYYSYKAVKTKNVKEYVRWMMYWIVFALYTVSETITDLTVSWFPLYYELKIAFVIWLLCPYTRGASLIYRKFLHPLLSSKEREIDEYIVQAKERGYETMVNFGRQGLNLAATAAVTAAVKSQGAITEKLRSFSMHDLTTIQGDEPVGQRPFQTLPEAKKKTRASATYFMKLFLKGYKTPLEKNPGDDRTDEEMEGTHSEDEMFAQRGLRRTQSMKSVKTIKGRKEAITILFFPPQIRYGSLKYRIKKRPAVYF</sequence>
<dbReference type="PANTHER" id="PTHR12300:SF39">
    <property type="entry name" value="RECEPTOR EXPRESSION-ENHANCING PROTEIN 3"/>
    <property type="match status" value="1"/>
</dbReference>
<dbReference type="GO" id="GO:0071786">
    <property type="term" value="P:endoplasmic reticulum tubular network organization"/>
    <property type="evidence" value="ECO:0007669"/>
    <property type="project" value="TreeGrafter"/>
</dbReference>
<protein>
    <recommendedName>
        <fullName evidence="12">Receptor expression-enhancing protein</fullName>
    </recommendedName>
</protein>
<evidence type="ECO:0000256" key="11">
    <source>
        <dbReference type="ARBA" id="ARBA00037282"/>
    </source>
</evidence>
<evidence type="ECO:0000256" key="6">
    <source>
        <dbReference type="ARBA" id="ARBA00022776"/>
    </source>
</evidence>
<dbReference type="GO" id="GO:0071782">
    <property type="term" value="C:endoplasmic reticulum tubular network"/>
    <property type="evidence" value="ECO:0007669"/>
    <property type="project" value="TreeGrafter"/>
</dbReference>
<feature type="region of interest" description="Disordered" evidence="13">
    <location>
        <begin position="195"/>
        <end position="216"/>
    </location>
</feature>
<dbReference type="OrthoDB" id="434647at2759"/>
<evidence type="ECO:0000256" key="5">
    <source>
        <dbReference type="ARBA" id="ARBA00022701"/>
    </source>
</evidence>
<keyword evidence="7" id="KW-0256">Endoplasmic reticulum</keyword>
<name>A0A7K6U2S4_9AVES</name>
<dbReference type="AlphaFoldDB" id="A0A7K6U2S4"/>
<evidence type="ECO:0000313" key="15">
    <source>
        <dbReference type="Proteomes" id="UP000559068"/>
    </source>
</evidence>
<comment type="similarity">
    <text evidence="2 12">Belongs to the DP1 family.</text>
</comment>
<dbReference type="EMBL" id="VZRW01005471">
    <property type="protein sequence ID" value="NWX16356.1"/>
    <property type="molecule type" value="Genomic_DNA"/>
</dbReference>
<gene>
    <name evidence="14" type="primary">Reep3</name>
    <name evidence="14" type="ORF">AEGBEN_R14084</name>
</gene>
<keyword evidence="10" id="KW-0131">Cell cycle</keyword>
<dbReference type="GO" id="GO:0005789">
    <property type="term" value="C:endoplasmic reticulum membrane"/>
    <property type="evidence" value="ECO:0007669"/>
    <property type="project" value="UniProtKB-SubCell"/>
</dbReference>
<keyword evidence="6" id="KW-0498">Mitosis</keyword>
<keyword evidence="8" id="KW-1133">Transmembrane helix</keyword>
<evidence type="ECO:0000256" key="7">
    <source>
        <dbReference type="ARBA" id="ARBA00022824"/>
    </source>
</evidence>
<keyword evidence="4" id="KW-0812">Transmembrane</keyword>
<feature type="non-terminal residue" evidence="14">
    <location>
        <position position="268"/>
    </location>
</feature>
<dbReference type="Proteomes" id="UP000559068">
    <property type="component" value="Unassembled WGS sequence"/>
</dbReference>
<reference evidence="14 15" key="1">
    <citation type="submission" date="2019-09" db="EMBL/GenBank/DDBJ databases">
        <title>Bird 10,000 Genomes (B10K) Project - Family phase.</title>
        <authorList>
            <person name="Zhang G."/>
        </authorList>
    </citation>
    <scope>NUCLEOTIDE SEQUENCE [LARGE SCALE GENOMIC DNA]</scope>
    <source>
        <strain evidence="14">B10K-DU-029-76</strain>
        <tissue evidence="14">Heart</tissue>
    </source>
</reference>
<dbReference type="GO" id="GO:0008017">
    <property type="term" value="F:microtubule binding"/>
    <property type="evidence" value="ECO:0007669"/>
    <property type="project" value="TreeGrafter"/>
</dbReference>
<evidence type="ECO:0000256" key="4">
    <source>
        <dbReference type="ARBA" id="ARBA00022692"/>
    </source>
</evidence>
<evidence type="ECO:0000256" key="12">
    <source>
        <dbReference type="RuleBase" id="RU362006"/>
    </source>
</evidence>
<dbReference type="Pfam" id="PF03134">
    <property type="entry name" value="TB2_DP1_HVA22"/>
    <property type="match status" value="1"/>
</dbReference>
<feature type="non-terminal residue" evidence="14">
    <location>
        <position position="1"/>
    </location>
</feature>
<keyword evidence="5" id="KW-0493">Microtubule</keyword>
<evidence type="ECO:0000256" key="3">
    <source>
        <dbReference type="ARBA" id="ARBA00022618"/>
    </source>
</evidence>
<evidence type="ECO:0000256" key="1">
    <source>
        <dbReference type="ARBA" id="ARBA00004477"/>
    </source>
</evidence>
<evidence type="ECO:0000313" key="14">
    <source>
        <dbReference type="EMBL" id="NWX16356.1"/>
    </source>
</evidence>
<keyword evidence="15" id="KW-1185">Reference proteome</keyword>
<evidence type="ECO:0000256" key="13">
    <source>
        <dbReference type="SAM" id="MobiDB-lite"/>
    </source>
</evidence>
<accession>A0A7K6U2S4</accession>
<dbReference type="InterPro" id="IPR004345">
    <property type="entry name" value="TB2_DP1_HVA22"/>
</dbReference>
<keyword evidence="9" id="KW-0472">Membrane</keyword>
<evidence type="ECO:0000256" key="8">
    <source>
        <dbReference type="ARBA" id="ARBA00022989"/>
    </source>
</evidence>
<dbReference type="GO" id="GO:0051301">
    <property type="term" value="P:cell division"/>
    <property type="evidence" value="ECO:0007669"/>
    <property type="project" value="UniProtKB-KW"/>
</dbReference>
<dbReference type="PANTHER" id="PTHR12300">
    <property type="entry name" value="HVA22-LIKE PROTEINS"/>
    <property type="match status" value="1"/>
</dbReference>
<comment type="caution">
    <text evidence="14">The sequence shown here is derived from an EMBL/GenBank/DDBJ whole genome shotgun (WGS) entry which is preliminary data.</text>
</comment>
<evidence type="ECO:0000256" key="2">
    <source>
        <dbReference type="ARBA" id="ARBA00008573"/>
    </source>
</evidence>
<organism evidence="14 15">
    <name type="scientific">Aegotheles bennettii</name>
    <dbReference type="NCBI Taxonomy" id="48278"/>
    <lineage>
        <taxon>Eukaryota</taxon>
        <taxon>Metazoa</taxon>
        <taxon>Chordata</taxon>
        <taxon>Craniata</taxon>
        <taxon>Vertebrata</taxon>
        <taxon>Euteleostomi</taxon>
        <taxon>Archelosauria</taxon>
        <taxon>Archosauria</taxon>
        <taxon>Dinosauria</taxon>
        <taxon>Saurischia</taxon>
        <taxon>Theropoda</taxon>
        <taxon>Coelurosauria</taxon>
        <taxon>Aves</taxon>
        <taxon>Neognathae</taxon>
        <taxon>Neoaves</taxon>
        <taxon>Strisores</taxon>
        <taxon>Caprimulgiformes</taxon>
        <taxon>Aegothelidae</taxon>
        <taxon>Aegotheles</taxon>
    </lineage>
</organism>
<comment type="subcellular location">
    <subcellularLocation>
        <location evidence="1">Endoplasmic reticulum membrane</location>
        <topology evidence="1">Multi-pass membrane protein</topology>
    </subcellularLocation>
    <subcellularLocation>
        <location evidence="12">Membrane</location>
        <topology evidence="12">Multi-pass membrane protein</topology>
    </subcellularLocation>
</comment>
<keyword evidence="3" id="KW-0132">Cell division</keyword>
<comment type="function">
    <text evidence="11">Microtubule-binding protein required to ensure proper cell division and nuclear envelope reassembly by sequestering the endoplasmic reticulum away from chromosomes during mitosis. Probably acts by clearing the endoplasmic reticulum membrane from metaphase chromosomes.</text>
</comment>
<dbReference type="GO" id="GO:0005881">
    <property type="term" value="C:cytoplasmic microtubule"/>
    <property type="evidence" value="ECO:0007669"/>
    <property type="project" value="TreeGrafter"/>
</dbReference>
<evidence type="ECO:0000256" key="9">
    <source>
        <dbReference type="ARBA" id="ARBA00023136"/>
    </source>
</evidence>
<proteinExistence type="inferred from homology"/>